<comment type="subcellular location">
    <subcellularLocation>
        <location evidence="3">Cytoplasm</location>
        <location evidence="3">Cytosol</location>
    </subcellularLocation>
</comment>
<dbReference type="InterPro" id="IPR040079">
    <property type="entry name" value="Glutathione_S-Trfase"/>
</dbReference>
<dbReference type="SFLD" id="SFLDG01152">
    <property type="entry name" value="Main.3:_Omega-_and_Tau-like"/>
    <property type="match status" value="1"/>
</dbReference>
<reference evidence="6" key="1">
    <citation type="submission" date="2020-03" db="EMBL/GenBank/DDBJ databases">
        <title>A high-quality chromosome-level genome assembly of a woody plant with both climbing and erect habits, Rhamnella rubrinervis.</title>
        <authorList>
            <person name="Lu Z."/>
            <person name="Yang Y."/>
            <person name="Zhu X."/>
            <person name="Sun Y."/>
        </authorList>
    </citation>
    <scope>NUCLEOTIDE SEQUENCE</scope>
    <source>
        <strain evidence="6">BYM</strain>
        <tissue evidence="6">Leaf</tissue>
    </source>
</reference>
<dbReference type="OrthoDB" id="202840at2759"/>
<keyword evidence="1 3" id="KW-0808">Transferase</keyword>
<proteinExistence type="inferred from homology"/>
<evidence type="ECO:0000259" key="4">
    <source>
        <dbReference type="PROSITE" id="PS50404"/>
    </source>
</evidence>
<keyword evidence="7" id="KW-1185">Reference proteome</keyword>
<dbReference type="InterPro" id="IPR045073">
    <property type="entry name" value="Omega/Tau-like"/>
</dbReference>
<evidence type="ECO:0000256" key="1">
    <source>
        <dbReference type="ARBA" id="ARBA00022679"/>
    </source>
</evidence>
<dbReference type="EMBL" id="VOIH02000002">
    <property type="protein sequence ID" value="KAF3454795.1"/>
    <property type="molecule type" value="Genomic_DNA"/>
</dbReference>
<evidence type="ECO:0000256" key="2">
    <source>
        <dbReference type="ARBA" id="ARBA00047960"/>
    </source>
</evidence>
<dbReference type="FunFam" id="3.40.30.10:FF:000014">
    <property type="entry name" value="Tau class glutathione S-transferase"/>
    <property type="match status" value="1"/>
</dbReference>
<dbReference type="FunFam" id="1.20.1050.10:FF:000018">
    <property type="entry name" value="Glutathione S-transferase U20"/>
    <property type="match status" value="1"/>
</dbReference>
<dbReference type="InterPro" id="IPR036249">
    <property type="entry name" value="Thioredoxin-like_sf"/>
</dbReference>
<keyword evidence="3" id="KW-0963">Cytoplasm</keyword>
<dbReference type="AlphaFoldDB" id="A0A8K0HLT3"/>
<dbReference type="PANTHER" id="PTHR11260:SF756">
    <property type="entry name" value="GLUTATHIONE S-TRANSFERASE PARA-RELATED"/>
    <property type="match status" value="1"/>
</dbReference>
<dbReference type="GO" id="GO:0006749">
    <property type="term" value="P:glutathione metabolic process"/>
    <property type="evidence" value="ECO:0007669"/>
    <property type="project" value="InterPro"/>
</dbReference>
<dbReference type="InterPro" id="IPR004045">
    <property type="entry name" value="Glutathione_S-Trfase_N"/>
</dbReference>
<feature type="domain" description="GST N-terminal" evidence="4">
    <location>
        <begin position="4"/>
        <end position="83"/>
    </location>
</feature>
<dbReference type="SFLD" id="SFLDG00358">
    <property type="entry name" value="Main_(cytGST)"/>
    <property type="match status" value="1"/>
</dbReference>
<dbReference type="CDD" id="cd03185">
    <property type="entry name" value="GST_C_Tau"/>
    <property type="match status" value="1"/>
</dbReference>
<dbReference type="PROSITE" id="PS50405">
    <property type="entry name" value="GST_CTER"/>
    <property type="match status" value="1"/>
</dbReference>
<gene>
    <name evidence="6" type="ORF">FNV43_RR05243</name>
</gene>
<dbReference type="Proteomes" id="UP000796880">
    <property type="component" value="Unassembled WGS sequence"/>
</dbReference>
<dbReference type="Pfam" id="PF13410">
    <property type="entry name" value="GST_C_2"/>
    <property type="match status" value="1"/>
</dbReference>
<sequence>MGDDKVVLLDFWPSSYGMRVRIALAEKGIKYEAREENLVDKSALLQEMNPVHKMIPVLIHNGKPISESLVIVHYIDEVWNHKSPLLPSEPYQLSQARFWADYIDKKIYSIGKRVWMGTKWEDQEVAKKELVECLKTLEGELGDKLYFGGDKFGFLDLALIPFTTWFYTYETFGSFSIENECPKLMVWATRCMQKQSVSNSLPDPHKVYDFALQLKHNC</sequence>
<accession>A0A8K0HLT3</accession>
<evidence type="ECO:0000313" key="7">
    <source>
        <dbReference type="Proteomes" id="UP000796880"/>
    </source>
</evidence>
<comment type="function">
    <text evidence="3">Is involved in the conjugation of reduced glutathione to a wide number of exogenous and endogenous hydrophobic electrophiles.</text>
</comment>
<comment type="similarity">
    <text evidence="3">Belongs to the GST superfamily.</text>
</comment>
<dbReference type="SUPFAM" id="SSF52833">
    <property type="entry name" value="Thioredoxin-like"/>
    <property type="match status" value="1"/>
</dbReference>
<comment type="catalytic activity">
    <reaction evidence="2 3">
        <text>RX + glutathione = an S-substituted glutathione + a halide anion + H(+)</text>
        <dbReference type="Rhea" id="RHEA:16437"/>
        <dbReference type="ChEBI" id="CHEBI:15378"/>
        <dbReference type="ChEBI" id="CHEBI:16042"/>
        <dbReference type="ChEBI" id="CHEBI:17792"/>
        <dbReference type="ChEBI" id="CHEBI:57925"/>
        <dbReference type="ChEBI" id="CHEBI:90779"/>
        <dbReference type="EC" id="2.5.1.18"/>
    </reaction>
</comment>
<evidence type="ECO:0000313" key="6">
    <source>
        <dbReference type="EMBL" id="KAF3454795.1"/>
    </source>
</evidence>
<dbReference type="Pfam" id="PF02798">
    <property type="entry name" value="GST_N"/>
    <property type="match status" value="1"/>
</dbReference>
<dbReference type="EC" id="2.5.1.18" evidence="3"/>
<comment type="caution">
    <text evidence="6">The sequence shown here is derived from an EMBL/GenBank/DDBJ whole genome shotgun (WGS) entry which is preliminary data.</text>
</comment>
<dbReference type="PROSITE" id="PS50404">
    <property type="entry name" value="GST_NTER"/>
    <property type="match status" value="1"/>
</dbReference>
<dbReference type="CDD" id="cd03058">
    <property type="entry name" value="GST_N_Tau"/>
    <property type="match status" value="1"/>
</dbReference>
<dbReference type="SFLD" id="SFLDS00019">
    <property type="entry name" value="Glutathione_Transferase_(cytos"/>
    <property type="match status" value="1"/>
</dbReference>
<protein>
    <recommendedName>
        <fullName evidence="3">Glutathione S-transferase</fullName>
        <ecNumber evidence="3">2.5.1.18</ecNumber>
    </recommendedName>
</protein>
<organism evidence="6 7">
    <name type="scientific">Rhamnella rubrinervis</name>
    <dbReference type="NCBI Taxonomy" id="2594499"/>
    <lineage>
        <taxon>Eukaryota</taxon>
        <taxon>Viridiplantae</taxon>
        <taxon>Streptophyta</taxon>
        <taxon>Embryophyta</taxon>
        <taxon>Tracheophyta</taxon>
        <taxon>Spermatophyta</taxon>
        <taxon>Magnoliopsida</taxon>
        <taxon>eudicotyledons</taxon>
        <taxon>Gunneridae</taxon>
        <taxon>Pentapetalae</taxon>
        <taxon>rosids</taxon>
        <taxon>fabids</taxon>
        <taxon>Rosales</taxon>
        <taxon>Rhamnaceae</taxon>
        <taxon>rhamnoid group</taxon>
        <taxon>Rhamneae</taxon>
        <taxon>Rhamnella</taxon>
    </lineage>
</organism>
<dbReference type="PANTHER" id="PTHR11260">
    <property type="entry name" value="GLUTATHIONE S-TRANSFERASE, GST, SUPERFAMILY, GST DOMAIN CONTAINING"/>
    <property type="match status" value="1"/>
</dbReference>
<name>A0A8K0HLT3_9ROSA</name>
<dbReference type="GO" id="GO:0005829">
    <property type="term" value="C:cytosol"/>
    <property type="evidence" value="ECO:0007669"/>
    <property type="project" value="UniProtKB-SubCell"/>
</dbReference>
<dbReference type="Gene3D" id="1.20.1050.10">
    <property type="match status" value="1"/>
</dbReference>
<evidence type="ECO:0000256" key="3">
    <source>
        <dbReference type="RuleBase" id="RU369102"/>
    </source>
</evidence>
<dbReference type="InterPro" id="IPR010987">
    <property type="entry name" value="Glutathione-S-Trfase_C-like"/>
</dbReference>
<dbReference type="Gene3D" id="3.40.30.10">
    <property type="entry name" value="Glutaredoxin"/>
    <property type="match status" value="1"/>
</dbReference>
<dbReference type="GO" id="GO:0004364">
    <property type="term" value="F:glutathione transferase activity"/>
    <property type="evidence" value="ECO:0007669"/>
    <property type="project" value="UniProtKB-UniRule"/>
</dbReference>
<dbReference type="InterPro" id="IPR036282">
    <property type="entry name" value="Glutathione-S-Trfase_C_sf"/>
</dbReference>
<evidence type="ECO:0000259" key="5">
    <source>
        <dbReference type="PROSITE" id="PS50405"/>
    </source>
</evidence>
<feature type="domain" description="GST C-terminal" evidence="5">
    <location>
        <begin position="89"/>
        <end position="210"/>
    </location>
</feature>
<dbReference type="SUPFAM" id="SSF47616">
    <property type="entry name" value="GST C-terminal domain-like"/>
    <property type="match status" value="1"/>
</dbReference>
<dbReference type="InterPro" id="IPR045074">
    <property type="entry name" value="GST_C_Tau"/>
</dbReference>